<organism evidence="2 3">
    <name type="scientific">Shackletoniella antarctica</name>
    <dbReference type="NCBI Taxonomy" id="268115"/>
    <lineage>
        <taxon>Bacteria</taxon>
        <taxon>Bacillati</taxon>
        <taxon>Cyanobacteriota</taxon>
        <taxon>Cyanophyceae</taxon>
        <taxon>Oculatellales</taxon>
        <taxon>Oculatellaceae</taxon>
        <taxon>Shackletoniella</taxon>
    </lineage>
</organism>
<reference evidence="2 3" key="2">
    <citation type="submission" date="2018-06" db="EMBL/GenBank/DDBJ databases">
        <title>Metagenomic assembly of (sub)arctic Cyanobacteria and their associated microbiome from non-axenic cultures.</title>
        <authorList>
            <person name="Baurain D."/>
        </authorList>
    </citation>
    <scope>NUCLEOTIDE SEQUENCE [LARGE SCALE GENOMIC DNA]</scope>
    <source>
        <strain evidence="2">ULC041bin1</strain>
    </source>
</reference>
<dbReference type="AlphaFoldDB" id="A0A2W4YJ51"/>
<keyword evidence="2" id="KW-0378">Hydrolase</keyword>
<dbReference type="PANTHER" id="PTHR46438:SF2">
    <property type="entry name" value="ALPHA_BETA-HYDROLASES SUPERFAMILY PROTEIN"/>
    <property type="match status" value="1"/>
</dbReference>
<dbReference type="EMBL" id="QBMN01000033">
    <property type="protein sequence ID" value="PZO43058.1"/>
    <property type="molecule type" value="Genomic_DNA"/>
</dbReference>
<evidence type="ECO:0000313" key="3">
    <source>
        <dbReference type="Proteomes" id="UP000249081"/>
    </source>
</evidence>
<sequence>MLNFQPLGFIQQALATDLGVMAYYTPGGWPWQSEAAASPPLVFLHSLGGGSSAYEWSQVYAAFGTTHRVIAPDLIGWGQSTHPVRAYSTEDYFYMITHLLESVAEPPVLVAATSLTAGVVIRLAGMRPDLFKGLFLVSPSGNSDFGRDYKASLPALLAGIPGVDKLLYQVGAANELAVRSFLSTFLFADPRRIRSETVQAYLTCTQQPNAEYAALASLNGAVSFDLSRYIAQLQTPTTVVLGSGSRFSAPAMVKRLASLNPRAIQQVVEIPNSGVLPHVEHPAVVTGLLRQFLATHSDDHRQND</sequence>
<dbReference type="SUPFAM" id="SSF53474">
    <property type="entry name" value="alpha/beta-Hydrolases"/>
    <property type="match status" value="1"/>
</dbReference>
<evidence type="ECO:0000259" key="1">
    <source>
        <dbReference type="Pfam" id="PF12697"/>
    </source>
</evidence>
<comment type="caution">
    <text evidence="2">The sequence shown here is derived from an EMBL/GenBank/DDBJ whole genome shotgun (WGS) entry which is preliminary data.</text>
</comment>
<dbReference type="Gene3D" id="3.40.50.1820">
    <property type="entry name" value="alpha/beta hydrolase"/>
    <property type="match status" value="1"/>
</dbReference>
<dbReference type="Pfam" id="PF12697">
    <property type="entry name" value="Abhydrolase_6"/>
    <property type="match status" value="1"/>
</dbReference>
<dbReference type="InterPro" id="IPR000073">
    <property type="entry name" value="AB_hydrolase_1"/>
</dbReference>
<protein>
    <submittedName>
        <fullName evidence="2">Alpha/beta hydrolase</fullName>
    </submittedName>
</protein>
<reference evidence="3" key="1">
    <citation type="submission" date="2018-04" db="EMBL/GenBank/DDBJ databases">
        <authorList>
            <person name="Cornet L."/>
        </authorList>
    </citation>
    <scope>NUCLEOTIDE SEQUENCE [LARGE SCALE GENOMIC DNA]</scope>
</reference>
<feature type="domain" description="AB hydrolase-1" evidence="1">
    <location>
        <begin position="41"/>
        <end position="285"/>
    </location>
</feature>
<dbReference type="InterPro" id="IPR029058">
    <property type="entry name" value="AB_hydrolase_fold"/>
</dbReference>
<dbReference type="GO" id="GO:0016787">
    <property type="term" value="F:hydrolase activity"/>
    <property type="evidence" value="ECO:0007669"/>
    <property type="project" value="UniProtKB-KW"/>
</dbReference>
<proteinExistence type="predicted"/>
<accession>A0A2W4YJ51</accession>
<dbReference type="Proteomes" id="UP000249081">
    <property type="component" value="Unassembled WGS sequence"/>
</dbReference>
<gene>
    <name evidence="2" type="ORF">DCF17_06710</name>
</gene>
<name>A0A2W4YJ51_9CYAN</name>
<evidence type="ECO:0000313" key="2">
    <source>
        <dbReference type="EMBL" id="PZO43058.1"/>
    </source>
</evidence>
<dbReference type="PANTHER" id="PTHR46438">
    <property type="entry name" value="ALPHA/BETA-HYDROLASES SUPERFAMILY PROTEIN"/>
    <property type="match status" value="1"/>
</dbReference>